<organism evidence="2 3">
    <name type="scientific">Rhodococcus ruber BKS 20-38</name>
    <dbReference type="NCBI Taxonomy" id="1278076"/>
    <lineage>
        <taxon>Bacteria</taxon>
        <taxon>Bacillati</taxon>
        <taxon>Actinomycetota</taxon>
        <taxon>Actinomycetes</taxon>
        <taxon>Mycobacteriales</taxon>
        <taxon>Nocardiaceae</taxon>
        <taxon>Rhodococcus</taxon>
    </lineage>
</organism>
<name>M2YT58_9NOCA</name>
<dbReference type="Proteomes" id="UP000011731">
    <property type="component" value="Unassembled WGS sequence"/>
</dbReference>
<dbReference type="CDD" id="cd01447">
    <property type="entry name" value="Polysulfide_ST"/>
    <property type="match status" value="1"/>
</dbReference>
<proteinExistence type="predicted"/>
<evidence type="ECO:0000313" key="2">
    <source>
        <dbReference type="EMBL" id="EME51529.1"/>
    </source>
</evidence>
<dbReference type="InterPro" id="IPR001763">
    <property type="entry name" value="Rhodanese-like_dom"/>
</dbReference>
<accession>M2YT58</accession>
<evidence type="ECO:0000313" key="3">
    <source>
        <dbReference type="Proteomes" id="UP000011731"/>
    </source>
</evidence>
<comment type="caution">
    <text evidence="2">The sequence shown here is derived from an EMBL/GenBank/DDBJ whole genome shotgun (WGS) entry which is preliminary data.</text>
</comment>
<evidence type="ECO:0000259" key="1">
    <source>
        <dbReference type="PROSITE" id="PS50206"/>
    </source>
</evidence>
<dbReference type="EMBL" id="AOEX01000101">
    <property type="protein sequence ID" value="EME51529.1"/>
    <property type="molecule type" value="Genomic_DNA"/>
</dbReference>
<dbReference type="GO" id="GO:0004792">
    <property type="term" value="F:thiosulfate-cyanide sulfurtransferase activity"/>
    <property type="evidence" value="ECO:0007669"/>
    <property type="project" value="TreeGrafter"/>
</dbReference>
<dbReference type="PANTHER" id="PTHR44086">
    <property type="entry name" value="THIOSULFATE SULFURTRANSFERASE RDL2, MITOCHONDRIAL-RELATED"/>
    <property type="match status" value="1"/>
</dbReference>
<dbReference type="PATRIC" id="fig|1278076.4.peg.5235"/>
<reference evidence="2 3" key="1">
    <citation type="journal article" date="2013" name="Genome Announc.">
        <title>Draft Genome Sequence of Rhodococcus ruber Strain BKS 20-38.</title>
        <authorList>
            <person name="Bala M."/>
            <person name="Kumar S."/>
            <person name="Raghava G.P."/>
            <person name="Mayilraj S."/>
        </authorList>
    </citation>
    <scope>NUCLEOTIDE SEQUENCE [LARGE SCALE GENOMIC DNA]</scope>
    <source>
        <strain evidence="2 3">BKS 20-38</strain>
    </source>
</reference>
<dbReference type="RefSeq" id="WP_003939165.1">
    <property type="nucleotide sequence ID" value="NZ_AOEX01000101.1"/>
</dbReference>
<dbReference type="InterPro" id="IPR036873">
    <property type="entry name" value="Rhodanese-like_dom_sf"/>
</dbReference>
<gene>
    <name evidence="2" type="ORF">G352_25537</name>
</gene>
<keyword evidence="3" id="KW-1185">Reference proteome</keyword>
<dbReference type="SMART" id="SM00450">
    <property type="entry name" value="RHOD"/>
    <property type="match status" value="1"/>
</dbReference>
<feature type="domain" description="Rhodanese" evidence="1">
    <location>
        <begin position="28"/>
        <end position="125"/>
    </location>
</feature>
<sequence length="125" mass="13616">MKTSKELREQAEAEVTTLSVDEAIALHGRDDVVFVDLREANEADEHGRVPDAFPCPRGVLEFWMDQTSDFAQPVFGQDRQFVFFCAGGGRSALATKTAQDMGRKRVAHVAGGFNAWKAAGGPTTD</sequence>
<dbReference type="Gene3D" id="3.40.250.10">
    <property type="entry name" value="Rhodanese-like domain"/>
    <property type="match status" value="1"/>
</dbReference>
<dbReference type="SUPFAM" id="SSF52821">
    <property type="entry name" value="Rhodanese/Cell cycle control phosphatase"/>
    <property type="match status" value="1"/>
</dbReference>
<dbReference type="Pfam" id="PF00581">
    <property type="entry name" value="Rhodanese"/>
    <property type="match status" value="1"/>
</dbReference>
<dbReference type="AlphaFoldDB" id="M2YT58"/>
<protein>
    <submittedName>
        <fullName evidence="2">Rhodanese domain-containing protein</fullName>
    </submittedName>
</protein>
<dbReference type="PANTHER" id="PTHR44086:SF13">
    <property type="entry name" value="THIOSULFATE SULFURTRANSFERASE PSPE"/>
    <property type="match status" value="1"/>
</dbReference>
<dbReference type="PROSITE" id="PS50206">
    <property type="entry name" value="RHODANESE_3"/>
    <property type="match status" value="1"/>
</dbReference>